<name>A0ACC6M814_9BACI</name>
<evidence type="ECO:0000313" key="2">
    <source>
        <dbReference type="Proteomes" id="UP001277972"/>
    </source>
</evidence>
<comment type="caution">
    <text evidence="1">The sequence shown here is derived from an EMBL/GenBank/DDBJ whole genome shotgun (WGS) entry which is preliminary data.</text>
</comment>
<dbReference type="EMBL" id="JAWZSR010000009">
    <property type="protein sequence ID" value="MDX8047104.1"/>
    <property type="molecule type" value="Genomic_DNA"/>
</dbReference>
<accession>A0ACC6M814</accession>
<proteinExistence type="predicted"/>
<evidence type="ECO:0000313" key="1">
    <source>
        <dbReference type="EMBL" id="MDX8047104.1"/>
    </source>
</evidence>
<protein>
    <submittedName>
        <fullName evidence="1">Rpn family recombination-promoting nuclease/putative transposase</fullName>
    </submittedName>
</protein>
<gene>
    <name evidence="1" type="ORF">SH601_14020</name>
</gene>
<sequence>MVSLLLVKEERSNYIDHDQLFKQLIDTFFEDFLTAFFPHISQHLAFPTLKPLSTELFTELVAGERRRADIVMEGKLKGEDTLIIIHIEPQSSPQKDFPKRMFEYYCLLYTKYKKPIIPIAVFSYDHIRDEPDTFTMSLPFHETLTFQYIKLQLKSLNWRTFLKNDNPVAAALLSKMNYNASEKLEVKKAFLRMLATQSLNREEVKLLFGFFETYHHLTNEEEETLMSELKNTGEESLAEFVKKLPNSFFDRGLREGKQEGMREGRKEGEREGKMGERRKIAANLLAKGMNKAEVMEVTGLTEKEVESLD</sequence>
<reference evidence="1" key="1">
    <citation type="submission" date="2023-11" db="EMBL/GenBank/DDBJ databases">
        <title>Gracilibacillus pellucida a moderately halophilic bacterium isolated from saline soil in Xinjiang province.</title>
        <authorList>
            <person name="Zhang Z."/>
            <person name="Tan F."/>
            <person name="Wang Y."/>
            <person name="Xia M."/>
        </authorList>
    </citation>
    <scope>NUCLEOTIDE SEQUENCE</scope>
    <source>
        <strain evidence="1">S3-1-1</strain>
    </source>
</reference>
<organism evidence="1 2">
    <name type="scientific">Gracilibacillus pellucidus</name>
    <dbReference type="NCBI Taxonomy" id="3095368"/>
    <lineage>
        <taxon>Bacteria</taxon>
        <taxon>Bacillati</taxon>
        <taxon>Bacillota</taxon>
        <taxon>Bacilli</taxon>
        <taxon>Bacillales</taxon>
        <taxon>Bacillaceae</taxon>
        <taxon>Gracilibacillus</taxon>
    </lineage>
</organism>
<dbReference type="Proteomes" id="UP001277972">
    <property type="component" value="Unassembled WGS sequence"/>
</dbReference>
<keyword evidence="2" id="KW-1185">Reference proteome</keyword>